<dbReference type="RefSeq" id="WP_010056273.1">
    <property type="nucleotide sequence ID" value="NZ_CP013739.1"/>
</dbReference>
<dbReference type="Gene3D" id="2.60.120.10">
    <property type="entry name" value="Jelly Rolls"/>
    <property type="match status" value="1"/>
</dbReference>
<feature type="active site" description="Proton donor" evidence="3">
    <location>
        <position position="130"/>
    </location>
</feature>
<dbReference type="GO" id="GO:0019305">
    <property type="term" value="P:dTDP-rhamnose biosynthetic process"/>
    <property type="evidence" value="ECO:0007669"/>
    <property type="project" value="TreeGrafter"/>
</dbReference>
<dbReference type="GeneID" id="27787424"/>
<keyword evidence="6" id="KW-0614">Plasmid</keyword>
<keyword evidence="2" id="KW-0413">Isomerase</keyword>
<dbReference type="InterPro" id="IPR011051">
    <property type="entry name" value="RmlC_Cupin_sf"/>
</dbReference>
<evidence type="ECO:0000313" key="6">
    <source>
        <dbReference type="EMBL" id="ALU98430.1"/>
    </source>
</evidence>
<dbReference type="Proteomes" id="UP000064183">
    <property type="component" value="Plasmid SGLP1"/>
</dbReference>
<comment type="similarity">
    <text evidence="1">Belongs to the dTDP-4-dehydrorhamnose 3,5-epimerase family.</text>
</comment>
<dbReference type="PANTHER" id="PTHR21047">
    <property type="entry name" value="DTDP-6-DEOXY-D-GLUCOSE-3,5 EPIMERASE"/>
    <property type="match status" value="1"/>
</dbReference>
<proteinExistence type="inferred from homology"/>
<sequence>MKPIGISGAWTEEKQVFRDERGSFREWFQGEPFRRTVGHSFDLRQANCAISSHGVLRGIHFAGGVPGQAKYFSCLRGSVFGAVVDIRVGSPTFGGWRTVELGEENGRALYVSAGLGFGFLTLSDEAVIVYLCSAAYDPRLEHGLNPLDPEVGIAWPPEITPILSERDSSAPGLAEAGRRGWLPSHSGRNKSS</sequence>
<dbReference type="InterPro" id="IPR014710">
    <property type="entry name" value="RmlC-like_jellyroll"/>
</dbReference>
<dbReference type="PANTHER" id="PTHR21047:SF2">
    <property type="entry name" value="THYMIDINE DIPHOSPHO-4-KETO-RHAMNOSE 3,5-EPIMERASE"/>
    <property type="match status" value="1"/>
</dbReference>
<evidence type="ECO:0000313" key="7">
    <source>
        <dbReference type="Proteomes" id="UP000064183"/>
    </source>
</evidence>
<gene>
    <name evidence="6" type="ORF">WQO_33820</name>
</gene>
<name>A0A0U3KRF8_STRGL</name>
<organism evidence="6 7">
    <name type="scientific">Streptomyces globisporus C-1027</name>
    <dbReference type="NCBI Taxonomy" id="1172567"/>
    <lineage>
        <taxon>Bacteria</taxon>
        <taxon>Bacillati</taxon>
        <taxon>Actinomycetota</taxon>
        <taxon>Actinomycetes</taxon>
        <taxon>Kitasatosporales</taxon>
        <taxon>Streptomycetaceae</taxon>
        <taxon>Streptomyces</taxon>
    </lineage>
</organism>
<feature type="region of interest" description="Disordered" evidence="5">
    <location>
        <begin position="165"/>
        <end position="192"/>
    </location>
</feature>
<dbReference type="Pfam" id="PF00908">
    <property type="entry name" value="dTDP_sugar_isom"/>
    <property type="match status" value="1"/>
</dbReference>
<dbReference type="GO" id="GO:0008830">
    <property type="term" value="F:dTDP-4-dehydrorhamnose 3,5-epimerase activity"/>
    <property type="evidence" value="ECO:0007669"/>
    <property type="project" value="InterPro"/>
</dbReference>
<dbReference type="AlphaFoldDB" id="A0A0U3KRF8"/>
<dbReference type="InterPro" id="IPR000888">
    <property type="entry name" value="RmlC-like"/>
</dbReference>
<dbReference type="SUPFAM" id="SSF51182">
    <property type="entry name" value="RmlC-like cupins"/>
    <property type="match status" value="1"/>
</dbReference>
<evidence type="ECO:0000256" key="4">
    <source>
        <dbReference type="PIRSR" id="PIRSR600888-3"/>
    </source>
</evidence>
<feature type="active site" description="Proton acceptor" evidence="3">
    <location>
        <position position="60"/>
    </location>
</feature>
<geneLocation type="plasmid" evidence="6 7">
    <name>SGLP1</name>
</geneLocation>
<evidence type="ECO:0000256" key="5">
    <source>
        <dbReference type="SAM" id="MobiDB-lite"/>
    </source>
</evidence>
<feature type="site" description="Participates in a stacking interaction with the thymidine ring of dTDP-4-oxo-6-deoxyglucose" evidence="4">
    <location>
        <position position="136"/>
    </location>
</feature>
<reference evidence="6 7" key="1">
    <citation type="journal article" date="2012" name="J. Bacteriol.">
        <title>Draft genome sequence of Streptomyces globisporus C-1027, which produces an antitumor antibiotic consisting of a nine-membered enediyne with a chromoprotein.</title>
        <authorList>
            <person name="Wang L."/>
            <person name="Wang S."/>
            <person name="He Q."/>
            <person name="Yu T."/>
            <person name="Li Q."/>
            <person name="Hong B."/>
        </authorList>
    </citation>
    <scope>NUCLEOTIDE SEQUENCE [LARGE SCALE GENOMIC DNA]</scope>
    <source>
        <strain evidence="6 7">C-1027</strain>
        <plasmid evidence="6 7">SGLP1</plasmid>
    </source>
</reference>
<dbReference type="CDD" id="cd00438">
    <property type="entry name" value="cupin_RmlC"/>
    <property type="match status" value="1"/>
</dbReference>
<accession>A0A0U3KRF8</accession>
<evidence type="ECO:0000256" key="2">
    <source>
        <dbReference type="ARBA" id="ARBA00023235"/>
    </source>
</evidence>
<dbReference type="GO" id="GO:0005829">
    <property type="term" value="C:cytosol"/>
    <property type="evidence" value="ECO:0007669"/>
    <property type="project" value="TreeGrafter"/>
</dbReference>
<protein>
    <submittedName>
        <fullName evidence="6">dTDP-4-dehydrorhamnose 3,5-epimerase</fullName>
    </submittedName>
</protein>
<evidence type="ECO:0000256" key="3">
    <source>
        <dbReference type="PIRSR" id="PIRSR600888-1"/>
    </source>
</evidence>
<dbReference type="GO" id="GO:0000271">
    <property type="term" value="P:polysaccharide biosynthetic process"/>
    <property type="evidence" value="ECO:0007669"/>
    <property type="project" value="TreeGrafter"/>
</dbReference>
<dbReference type="KEGG" id="sgb:WQO_33820"/>
<evidence type="ECO:0000256" key="1">
    <source>
        <dbReference type="ARBA" id="ARBA00010154"/>
    </source>
</evidence>
<dbReference type="EMBL" id="CP013739">
    <property type="protein sequence ID" value="ALU98430.1"/>
    <property type="molecule type" value="Genomic_DNA"/>
</dbReference>